<feature type="transmembrane region" description="Helical" evidence="1">
    <location>
        <begin position="214"/>
        <end position="234"/>
    </location>
</feature>
<organism evidence="3 4">
    <name type="scientific">Neomoorella thermoacetica</name>
    <name type="common">Clostridium thermoaceticum</name>
    <dbReference type="NCBI Taxonomy" id="1525"/>
    <lineage>
        <taxon>Bacteria</taxon>
        <taxon>Bacillati</taxon>
        <taxon>Bacillota</taxon>
        <taxon>Clostridia</taxon>
        <taxon>Neomoorellales</taxon>
        <taxon>Neomoorellaceae</taxon>
        <taxon>Neomoorella</taxon>
    </lineage>
</organism>
<protein>
    <submittedName>
        <fullName evidence="3">Uncharacterized protein</fullName>
    </submittedName>
</protein>
<evidence type="ECO:0000313" key="4">
    <source>
        <dbReference type="Proteomes" id="UP000182743"/>
    </source>
</evidence>
<reference evidence="3 4" key="1">
    <citation type="submission" date="2016-08" db="EMBL/GenBank/DDBJ databases">
        <title>Genome-based comparison of Moorella thermoacetic strains.</title>
        <authorList>
            <person name="Poehlein A."/>
            <person name="Bengelsdorf F.R."/>
            <person name="Esser C."/>
            <person name="Duerre P."/>
            <person name="Daniel R."/>
        </authorList>
    </citation>
    <scope>NUCLEOTIDE SEQUENCE [LARGE SCALE GENOMIC DNA]</scope>
    <source>
        <strain evidence="3 4">DSM 11768</strain>
    </source>
</reference>
<dbReference type="RefSeq" id="WP_071520992.1">
    <property type="nucleotide sequence ID" value="NZ_MIHH01000008.1"/>
</dbReference>
<gene>
    <name evidence="3" type="ORF">MOOR_16630</name>
</gene>
<dbReference type="Proteomes" id="UP000182743">
    <property type="component" value="Unassembled WGS sequence"/>
</dbReference>
<feature type="transmembrane region" description="Helical" evidence="1">
    <location>
        <begin position="452"/>
        <end position="476"/>
    </location>
</feature>
<feature type="signal peptide" evidence="2">
    <location>
        <begin position="1"/>
        <end position="28"/>
    </location>
</feature>
<dbReference type="EMBL" id="MIHH01000008">
    <property type="protein sequence ID" value="OIQ08744.1"/>
    <property type="molecule type" value="Genomic_DNA"/>
</dbReference>
<evidence type="ECO:0000256" key="1">
    <source>
        <dbReference type="SAM" id="Phobius"/>
    </source>
</evidence>
<keyword evidence="2" id="KW-0732">Signal</keyword>
<evidence type="ECO:0000313" key="3">
    <source>
        <dbReference type="EMBL" id="OIQ08744.1"/>
    </source>
</evidence>
<keyword evidence="1" id="KW-0812">Transmembrane</keyword>
<proteinExistence type="predicted"/>
<dbReference type="AlphaFoldDB" id="A0A1J5JTF3"/>
<accession>A0A1J5JTF3</accession>
<evidence type="ECO:0000256" key="2">
    <source>
        <dbReference type="SAM" id="SignalP"/>
    </source>
</evidence>
<name>A0A1J5JTF3_NEOTH</name>
<comment type="caution">
    <text evidence="3">The sequence shown here is derived from an EMBL/GenBank/DDBJ whole genome shotgun (WGS) entry which is preliminary data.</text>
</comment>
<feature type="chain" id="PRO_5009634681" evidence="2">
    <location>
        <begin position="29"/>
        <end position="485"/>
    </location>
</feature>
<sequence>MAKRLPLVTIALLLIMFTFSLPMPAALAGIGDQPAKDWNLQGDIESEKAIEGQMFNIASITFLNPATTAAAVTAAGPFGLLTVGAGAAAAGLAEIAKPENAIWENWPLGRYVFYHYAPDKYLGMVPTAQHATSAIGDMIANLIFSLSKSITRTSINVMVLAFHTDIVSGMIPWVSRGVADIFTNPQNDLTPVLLILGMSLLLIYSVFKLLRGQAVSVLGSLLIALLGVGGVFFFSANAEKLIGDFTRFTDSTAGLFLGAISSYTAQSQNTNISNPIDRGLVAAGQTAWDTIIARPWAVAMFGTADESKLKLTQDEYNKMDKSSFPAESLAKIQPGMRIDTLFLGCGGDARDAVADILGRPNKRYLLVVREDIDHGLHPGTMIGFNPANTLNHIETALLTLLPAIAFAILIGLVGLSIIVCQAVLAALLLVLPLALFTLMIPETGWTLASRYFRTLIGFFAVKLIYGVYLSLVLVIATSFTKAVMG</sequence>
<keyword evidence="1" id="KW-0472">Membrane</keyword>
<keyword evidence="1" id="KW-1133">Transmembrane helix</keyword>
<feature type="transmembrane region" description="Helical" evidence="1">
    <location>
        <begin position="189"/>
        <end position="207"/>
    </location>
</feature>
<feature type="transmembrane region" description="Helical" evidence="1">
    <location>
        <begin position="396"/>
        <end position="415"/>
    </location>
</feature>
<feature type="transmembrane region" description="Helical" evidence="1">
    <location>
        <begin position="422"/>
        <end position="440"/>
    </location>
</feature>